<comment type="caution">
    <text evidence="1">The sequence shown here is derived from an EMBL/GenBank/DDBJ whole genome shotgun (WGS) entry which is preliminary data.</text>
</comment>
<organism evidence="1 2">
    <name type="scientific">Extremus antarcticus</name>
    <dbReference type="NCBI Taxonomy" id="702011"/>
    <lineage>
        <taxon>Eukaryota</taxon>
        <taxon>Fungi</taxon>
        <taxon>Dikarya</taxon>
        <taxon>Ascomycota</taxon>
        <taxon>Pezizomycotina</taxon>
        <taxon>Dothideomycetes</taxon>
        <taxon>Dothideomycetidae</taxon>
        <taxon>Mycosphaerellales</taxon>
        <taxon>Extremaceae</taxon>
        <taxon>Extremus</taxon>
    </lineage>
</organism>
<accession>A0AAJ0GAP7</accession>
<proteinExistence type="predicted"/>
<sequence>MAEDEIDHYRLTEEIIERVLRQIFPKTKNFKITFRADKYKFQVPQKLTEVLDIFASSHFVSWLSWGETR</sequence>
<dbReference type="AlphaFoldDB" id="A0AAJ0GAP7"/>
<evidence type="ECO:0000313" key="1">
    <source>
        <dbReference type="EMBL" id="KAK3047556.1"/>
    </source>
</evidence>
<dbReference type="EMBL" id="JAWDJX010000060">
    <property type="protein sequence ID" value="KAK3047556.1"/>
    <property type="molecule type" value="Genomic_DNA"/>
</dbReference>
<protein>
    <submittedName>
        <fullName evidence="1">Uncharacterized protein</fullName>
    </submittedName>
</protein>
<name>A0AAJ0GAP7_9PEZI</name>
<keyword evidence="2" id="KW-1185">Reference proteome</keyword>
<evidence type="ECO:0000313" key="2">
    <source>
        <dbReference type="Proteomes" id="UP001271007"/>
    </source>
</evidence>
<reference evidence="1" key="1">
    <citation type="submission" date="2023-04" db="EMBL/GenBank/DDBJ databases">
        <title>Black Yeasts Isolated from many extreme environments.</title>
        <authorList>
            <person name="Coleine C."/>
            <person name="Stajich J.E."/>
            <person name="Selbmann L."/>
        </authorList>
    </citation>
    <scope>NUCLEOTIDE SEQUENCE</scope>
    <source>
        <strain evidence="1">CCFEE 5312</strain>
    </source>
</reference>
<dbReference type="Proteomes" id="UP001271007">
    <property type="component" value="Unassembled WGS sequence"/>
</dbReference>
<gene>
    <name evidence="1" type="ORF">LTR09_011061</name>
</gene>